<reference evidence="1" key="1">
    <citation type="submission" date="2022-08" db="EMBL/GenBank/DDBJ databases">
        <authorList>
            <person name="Gutierrez-Valencia J."/>
        </authorList>
    </citation>
    <scope>NUCLEOTIDE SEQUENCE</scope>
</reference>
<comment type="caution">
    <text evidence="1">The sequence shown here is derived from an EMBL/GenBank/DDBJ whole genome shotgun (WGS) entry which is preliminary data.</text>
</comment>
<accession>A0AAV0S7R7</accession>
<dbReference type="GO" id="GO:0004180">
    <property type="term" value="F:carboxypeptidase activity"/>
    <property type="evidence" value="ECO:0007669"/>
    <property type="project" value="TreeGrafter"/>
</dbReference>
<dbReference type="Proteomes" id="UP001154282">
    <property type="component" value="Unassembled WGS sequence"/>
</dbReference>
<proteinExistence type="predicted"/>
<protein>
    <recommendedName>
        <fullName evidence="3">Peptidase M28 domain-containing protein</fullName>
    </recommendedName>
</protein>
<dbReference type="SUPFAM" id="SSF47672">
    <property type="entry name" value="Transferrin receptor-like dimerisation domain"/>
    <property type="match status" value="1"/>
</dbReference>
<evidence type="ECO:0008006" key="3">
    <source>
        <dbReference type="Google" id="ProtNLM"/>
    </source>
</evidence>
<gene>
    <name evidence="1" type="ORF">LITE_LOCUS51689</name>
</gene>
<evidence type="ECO:0000313" key="1">
    <source>
        <dbReference type="EMBL" id="CAI0628570.1"/>
    </source>
</evidence>
<dbReference type="Gene3D" id="3.40.630.10">
    <property type="entry name" value="Zn peptidases"/>
    <property type="match status" value="1"/>
</dbReference>
<keyword evidence="2" id="KW-1185">Reference proteome</keyword>
<dbReference type="InterPro" id="IPR039373">
    <property type="entry name" value="Peptidase_M28B"/>
</dbReference>
<dbReference type="InterPro" id="IPR036757">
    <property type="entry name" value="TFR-like_dimer_dom_sf"/>
</dbReference>
<dbReference type="PANTHER" id="PTHR10404">
    <property type="entry name" value="N-ACETYLATED-ALPHA-LINKED ACIDIC DIPEPTIDASE"/>
    <property type="match status" value="1"/>
</dbReference>
<evidence type="ECO:0000313" key="2">
    <source>
        <dbReference type="Proteomes" id="UP001154282"/>
    </source>
</evidence>
<dbReference type="AlphaFoldDB" id="A0AAV0S7R7"/>
<sequence>MVQIGRLGVGGSDYTAFVQHIGVPSVDVSYTVGDYPVYHSMYDDFTWMEEFGNPMFHRHVAVASIWGFLALQFADNEIWPFNYLSYAEKLWIYAPSKHNDYGSMSYPWIDDGIENAMTQDTAESWQSVQHEA</sequence>
<dbReference type="PANTHER" id="PTHR10404:SF46">
    <property type="entry name" value="VACUOLAR PROTEIN SORTING-ASSOCIATED PROTEIN 70"/>
    <property type="match status" value="1"/>
</dbReference>
<dbReference type="EMBL" id="CAMGYJ010000011">
    <property type="protein sequence ID" value="CAI0628570.1"/>
    <property type="molecule type" value="Genomic_DNA"/>
</dbReference>
<organism evidence="1 2">
    <name type="scientific">Linum tenue</name>
    <dbReference type="NCBI Taxonomy" id="586396"/>
    <lineage>
        <taxon>Eukaryota</taxon>
        <taxon>Viridiplantae</taxon>
        <taxon>Streptophyta</taxon>
        <taxon>Embryophyta</taxon>
        <taxon>Tracheophyta</taxon>
        <taxon>Spermatophyta</taxon>
        <taxon>Magnoliopsida</taxon>
        <taxon>eudicotyledons</taxon>
        <taxon>Gunneridae</taxon>
        <taxon>Pentapetalae</taxon>
        <taxon>rosids</taxon>
        <taxon>fabids</taxon>
        <taxon>Malpighiales</taxon>
        <taxon>Linaceae</taxon>
        <taxon>Linum</taxon>
    </lineage>
</organism>
<name>A0AAV0S7R7_9ROSI</name>
<dbReference type="SUPFAM" id="SSF53187">
    <property type="entry name" value="Zn-dependent exopeptidases"/>
    <property type="match status" value="1"/>
</dbReference>